<gene>
    <name evidence="1" type="ORF">KEU06_02190</name>
</gene>
<proteinExistence type="predicted"/>
<dbReference type="Pfam" id="PF00300">
    <property type="entry name" value="His_Phos_1"/>
    <property type="match status" value="1"/>
</dbReference>
<dbReference type="SMART" id="SM00855">
    <property type="entry name" value="PGAM"/>
    <property type="match status" value="1"/>
</dbReference>
<dbReference type="EMBL" id="JAGWCR010000001">
    <property type="protein sequence ID" value="MBS3647433.1"/>
    <property type="molecule type" value="Genomic_DNA"/>
</dbReference>
<dbReference type="InterPro" id="IPR029033">
    <property type="entry name" value="His_PPase_superfam"/>
</dbReference>
<accession>A0A942I1P5</accession>
<evidence type="ECO:0000313" key="2">
    <source>
        <dbReference type="Proteomes" id="UP000680348"/>
    </source>
</evidence>
<reference evidence="1" key="1">
    <citation type="submission" date="2021-04" db="EMBL/GenBank/DDBJ databases">
        <title>Pseudaminobacter soli sp. nov., isolated from paddy soil contaminated by heavy metals.</title>
        <authorList>
            <person name="Zhang K."/>
        </authorList>
    </citation>
    <scope>NUCLEOTIDE SEQUENCE</scope>
    <source>
        <strain evidence="1">19-2017</strain>
    </source>
</reference>
<dbReference type="RefSeq" id="WP_188252970.1">
    <property type="nucleotide sequence ID" value="NZ_JABVCF010000001.1"/>
</dbReference>
<protein>
    <submittedName>
        <fullName evidence="1">Histidine phosphatase family protein</fullName>
    </submittedName>
</protein>
<dbReference type="PANTHER" id="PTHR47623:SF1">
    <property type="entry name" value="OS09G0287300 PROTEIN"/>
    <property type="match status" value="1"/>
</dbReference>
<dbReference type="AlphaFoldDB" id="A0A942I1P5"/>
<keyword evidence="2" id="KW-1185">Reference proteome</keyword>
<dbReference type="CDD" id="cd07067">
    <property type="entry name" value="HP_PGM_like"/>
    <property type="match status" value="1"/>
</dbReference>
<sequence length="167" mass="17613">MSTLYLLRHAKAGWAAPGMRDFDRPLDETGTADSQATAIAMRDRTYMPDITLCSNATRCRQTLEAIAQHADTGRVVFLDTLYSEDAAGYLRIIQENGAHSSVLVIGHNPMMEDLAIAVSGSGDDGVLATLGAGFPTSGLAVIDFDGPLSSAAPGKGRLVDFVTPADL</sequence>
<dbReference type="PANTHER" id="PTHR47623">
    <property type="entry name" value="OS09G0287300 PROTEIN"/>
    <property type="match status" value="1"/>
</dbReference>
<dbReference type="Proteomes" id="UP000680348">
    <property type="component" value="Unassembled WGS sequence"/>
</dbReference>
<evidence type="ECO:0000313" key="1">
    <source>
        <dbReference type="EMBL" id="MBS3647433.1"/>
    </source>
</evidence>
<dbReference type="Gene3D" id="3.40.50.1240">
    <property type="entry name" value="Phosphoglycerate mutase-like"/>
    <property type="match status" value="1"/>
</dbReference>
<organism evidence="1 2">
    <name type="scientific">Pseudaminobacter soli</name>
    <name type="common">ex Zhang et al. 2022</name>
    <dbReference type="NCBI Taxonomy" id="2831468"/>
    <lineage>
        <taxon>Bacteria</taxon>
        <taxon>Pseudomonadati</taxon>
        <taxon>Pseudomonadota</taxon>
        <taxon>Alphaproteobacteria</taxon>
        <taxon>Hyphomicrobiales</taxon>
        <taxon>Phyllobacteriaceae</taxon>
        <taxon>Pseudaminobacter</taxon>
    </lineage>
</organism>
<name>A0A942I1P5_9HYPH</name>
<dbReference type="InterPro" id="IPR013078">
    <property type="entry name" value="His_Pase_superF_clade-1"/>
</dbReference>
<dbReference type="SUPFAM" id="SSF53254">
    <property type="entry name" value="Phosphoglycerate mutase-like"/>
    <property type="match status" value="1"/>
</dbReference>
<comment type="caution">
    <text evidence="1">The sequence shown here is derived from an EMBL/GenBank/DDBJ whole genome shotgun (WGS) entry which is preliminary data.</text>
</comment>